<dbReference type="WBParaSite" id="PTRK_0001637300.1">
    <property type="protein sequence ID" value="PTRK_0001637300.1"/>
    <property type="gene ID" value="PTRK_0001637300"/>
</dbReference>
<evidence type="ECO:0000313" key="4">
    <source>
        <dbReference type="WBParaSite" id="PTRK_0001637300.1"/>
    </source>
</evidence>
<organism evidence="3 4">
    <name type="scientific">Parastrongyloides trichosuri</name>
    <name type="common">Possum-specific nematode worm</name>
    <dbReference type="NCBI Taxonomy" id="131310"/>
    <lineage>
        <taxon>Eukaryota</taxon>
        <taxon>Metazoa</taxon>
        <taxon>Ecdysozoa</taxon>
        <taxon>Nematoda</taxon>
        <taxon>Chromadorea</taxon>
        <taxon>Rhabditida</taxon>
        <taxon>Tylenchina</taxon>
        <taxon>Panagrolaimomorpha</taxon>
        <taxon>Strongyloidoidea</taxon>
        <taxon>Strongyloididae</taxon>
        <taxon>Parastrongyloides</taxon>
    </lineage>
</organism>
<keyword evidence="2" id="KW-0472">Membrane</keyword>
<evidence type="ECO:0000256" key="2">
    <source>
        <dbReference type="SAM" id="Phobius"/>
    </source>
</evidence>
<dbReference type="AlphaFoldDB" id="A0A0N5A420"/>
<proteinExistence type="predicted"/>
<feature type="compositionally biased region" description="Low complexity" evidence="1">
    <location>
        <begin position="239"/>
        <end position="249"/>
    </location>
</feature>
<dbReference type="Proteomes" id="UP000038045">
    <property type="component" value="Unplaced"/>
</dbReference>
<dbReference type="STRING" id="131310.A0A0N5A420"/>
<accession>A0A0N5A420</accession>
<reference evidence="4" key="1">
    <citation type="submission" date="2017-02" db="UniProtKB">
        <authorList>
            <consortium name="WormBaseParasite"/>
        </authorList>
    </citation>
    <scope>IDENTIFICATION</scope>
</reference>
<keyword evidence="2" id="KW-1133">Transmembrane helix</keyword>
<feature type="transmembrane region" description="Helical" evidence="2">
    <location>
        <begin position="57"/>
        <end position="75"/>
    </location>
</feature>
<evidence type="ECO:0000313" key="3">
    <source>
        <dbReference type="Proteomes" id="UP000038045"/>
    </source>
</evidence>
<keyword evidence="3" id="KW-1185">Reference proteome</keyword>
<evidence type="ECO:0000256" key="1">
    <source>
        <dbReference type="SAM" id="MobiDB-lite"/>
    </source>
</evidence>
<keyword evidence="2" id="KW-0812">Transmembrane</keyword>
<sequence>MSKLSKIQTIYLALEKYLADHDVSNCTKYIELLAETIKTKQWNDYKKSYENLSGADMYTIVILLLFASIIIILMIRAIKPSDSIDDQVVLMLNSMRVRVDDEHSNRERKKLREAKQKIQAWLNDMKGRSVSRLSFRKSSECITHQNSQIITIPDDRKISTSAVYSLRRQSFTSLVNKQPTISRRGSKNSCYSFFVPEIVVTNEHTNRESNSSICSLGDFNDDNDVVSSASSCPISRPLSSNSGEVSNSS</sequence>
<feature type="region of interest" description="Disordered" evidence="1">
    <location>
        <begin position="230"/>
        <end position="249"/>
    </location>
</feature>
<name>A0A0N5A420_PARTI</name>
<protein>
    <submittedName>
        <fullName evidence="4">Uncharacterized protein</fullName>
    </submittedName>
</protein>